<keyword evidence="3" id="KW-1185">Reference proteome</keyword>
<feature type="region of interest" description="Disordered" evidence="1">
    <location>
        <begin position="96"/>
        <end position="147"/>
    </location>
</feature>
<dbReference type="AlphaFoldDB" id="A0A6A6HU55"/>
<dbReference type="RefSeq" id="XP_033676709.1">
    <property type="nucleotide sequence ID" value="XM_033827271.1"/>
</dbReference>
<evidence type="ECO:0000256" key="1">
    <source>
        <dbReference type="SAM" id="MobiDB-lite"/>
    </source>
</evidence>
<name>A0A6A6HU55_9PLEO</name>
<feature type="region of interest" description="Disordered" evidence="1">
    <location>
        <begin position="200"/>
        <end position="232"/>
    </location>
</feature>
<proteinExistence type="predicted"/>
<reference evidence="2" key="1">
    <citation type="journal article" date="2020" name="Stud. Mycol.">
        <title>101 Dothideomycetes genomes: a test case for predicting lifestyles and emergence of pathogens.</title>
        <authorList>
            <person name="Haridas S."/>
            <person name="Albert R."/>
            <person name="Binder M."/>
            <person name="Bloem J."/>
            <person name="Labutti K."/>
            <person name="Salamov A."/>
            <person name="Andreopoulos B."/>
            <person name="Baker S."/>
            <person name="Barry K."/>
            <person name="Bills G."/>
            <person name="Bluhm B."/>
            <person name="Cannon C."/>
            <person name="Castanera R."/>
            <person name="Culley D."/>
            <person name="Daum C."/>
            <person name="Ezra D."/>
            <person name="Gonzalez J."/>
            <person name="Henrissat B."/>
            <person name="Kuo A."/>
            <person name="Liang C."/>
            <person name="Lipzen A."/>
            <person name="Lutzoni F."/>
            <person name="Magnuson J."/>
            <person name="Mondo S."/>
            <person name="Nolan M."/>
            <person name="Ohm R."/>
            <person name="Pangilinan J."/>
            <person name="Park H.-J."/>
            <person name="Ramirez L."/>
            <person name="Alfaro M."/>
            <person name="Sun H."/>
            <person name="Tritt A."/>
            <person name="Yoshinaga Y."/>
            <person name="Zwiers L.-H."/>
            <person name="Turgeon B."/>
            <person name="Goodwin S."/>
            <person name="Spatafora J."/>
            <person name="Crous P."/>
            <person name="Grigoriev I."/>
        </authorList>
    </citation>
    <scope>NUCLEOTIDE SEQUENCE</scope>
    <source>
        <strain evidence="2">CBS 122368</strain>
    </source>
</reference>
<protein>
    <submittedName>
        <fullName evidence="2">Uncharacterized protein</fullName>
    </submittedName>
</protein>
<dbReference type="GeneID" id="54580601"/>
<evidence type="ECO:0000313" key="2">
    <source>
        <dbReference type="EMBL" id="KAF2241705.1"/>
    </source>
</evidence>
<sequence length="527" mass="59871">MDRYWVRGPHQPKRNRSAALSEEDNGEGSATKRQKKDAVTINTENGGYEVIIVEDNDEPLTIRKGSGARDDPITFTEWITGNLIPDAHDQIAFVISDSDDEEDEPQKSTSRRSSTLRYSTPLRTPTPFPKIDSESPLRSLQDTPTPRWRLELSDEEEDEDEDGTKCVIVVDGDEDDEDADIERISRNIPFWADWATTGTVKDESEEEMPGLSLSQETQEPEEPESPLLSRGTFRIPAYEHGKTRENPLWSAIETSGSSALSALPPASTKLNGLATKNGLEQARNQDYNVFKKRLFYNTYAENMFPKLRERFDKLLQDIPGDRTPNVCWLWQGEPPGNKHRISMHISFRHEGKGHHITANIGFVGMLLEGLLTVEAKEGIIQHRWHASHMRMTEESVQEAWPTIRRNAFAQRYPEVPHSTSFQRSSRTIFQSHRLRTTLSAIFSDIFSIYFNGSATASKTATTNVLGHVPQSYLSSAQIFVSHHGQYMGYGSNQFFIRIFASTFLAASKDNYRLWRDQSRPCRCTVPQ</sequence>
<dbReference type="EMBL" id="ML987210">
    <property type="protein sequence ID" value="KAF2241705.1"/>
    <property type="molecule type" value="Genomic_DNA"/>
</dbReference>
<feature type="region of interest" description="Disordered" evidence="1">
    <location>
        <begin position="1"/>
        <end position="41"/>
    </location>
</feature>
<dbReference type="Proteomes" id="UP000800094">
    <property type="component" value="Unassembled WGS sequence"/>
</dbReference>
<organism evidence="2 3">
    <name type="scientific">Trematosphaeria pertusa</name>
    <dbReference type="NCBI Taxonomy" id="390896"/>
    <lineage>
        <taxon>Eukaryota</taxon>
        <taxon>Fungi</taxon>
        <taxon>Dikarya</taxon>
        <taxon>Ascomycota</taxon>
        <taxon>Pezizomycotina</taxon>
        <taxon>Dothideomycetes</taxon>
        <taxon>Pleosporomycetidae</taxon>
        <taxon>Pleosporales</taxon>
        <taxon>Massarineae</taxon>
        <taxon>Trematosphaeriaceae</taxon>
        <taxon>Trematosphaeria</taxon>
    </lineage>
</organism>
<evidence type="ECO:0000313" key="3">
    <source>
        <dbReference type="Proteomes" id="UP000800094"/>
    </source>
</evidence>
<accession>A0A6A6HU55</accession>
<feature type="compositionally biased region" description="Low complexity" evidence="1">
    <location>
        <begin position="111"/>
        <end position="123"/>
    </location>
</feature>
<gene>
    <name evidence="2" type="ORF">BU26DRAFT_511129</name>
</gene>
<dbReference type="OrthoDB" id="5386048at2759"/>